<name>A0A7L2VK80_9AVES</name>
<keyword evidence="12 19" id="KW-0472">Membrane</keyword>
<keyword evidence="8" id="KW-0732">Signal</keyword>
<evidence type="ECO:0000313" key="21">
    <source>
        <dbReference type="Proteomes" id="UP000520535"/>
    </source>
</evidence>
<feature type="transmembrane region" description="Helical" evidence="19">
    <location>
        <begin position="59"/>
        <end position="79"/>
    </location>
</feature>
<dbReference type="GO" id="GO:0005739">
    <property type="term" value="C:mitochondrion"/>
    <property type="evidence" value="ECO:0007669"/>
    <property type="project" value="UniProtKB-SubCell"/>
</dbReference>
<protein>
    <recommendedName>
        <fullName evidence="18">Protein JTB</fullName>
    </recommendedName>
</protein>
<keyword evidence="9" id="KW-0498">Mitosis</keyword>
<evidence type="ECO:0000256" key="17">
    <source>
        <dbReference type="ARBA" id="ARBA00063184"/>
    </source>
</evidence>
<keyword evidence="10 19" id="KW-1133">Transmembrane helix</keyword>
<evidence type="ECO:0000256" key="16">
    <source>
        <dbReference type="ARBA" id="ARBA00060886"/>
    </source>
</evidence>
<organism evidence="20 21">
    <name type="scientific">Brachypteracias leptosomus</name>
    <name type="common">short-legged ground-roller</name>
    <dbReference type="NCBI Taxonomy" id="135165"/>
    <lineage>
        <taxon>Eukaryota</taxon>
        <taxon>Metazoa</taxon>
        <taxon>Chordata</taxon>
        <taxon>Craniata</taxon>
        <taxon>Vertebrata</taxon>
        <taxon>Euteleostomi</taxon>
        <taxon>Archelosauria</taxon>
        <taxon>Archosauria</taxon>
        <taxon>Dinosauria</taxon>
        <taxon>Saurischia</taxon>
        <taxon>Theropoda</taxon>
        <taxon>Coelurosauria</taxon>
        <taxon>Aves</taxon>
        <taxon>Neognathae</taxon>
        <taxon>Neoaves</taxon>
        <taxon>Telluraves</taxon>
        <taxon>Coraciimorphae</taxon>
        <taxon>Coraciiformes</taxon>
        <taxon>Brachypteraciidae</taxon>
        <taxon>Brachypteracias</taxon>
    </lineage>
</organism>
<comment type="caution">
    <text evidence="20">The sequence shown here is derived from an EMBL/GenBank/DDBJ whole genome shotgun (WGS) entry which is preliminary data.</text>
</comment>
<evidence type="ECO:0000256" key="18">
    <source>
        <dbReference type="ARBA" id="ARBA00068227"/>
    </source>
</evidence>
<evidence type="ECO:0000256" key="11">
    <source>
        <dbReference type="ARBA" id="ARBA00023128"/>
    </source>
</evidence>
<evidence type="ECO:0000256" key="4">
    <source>
        <dbReference type="ARBA" id="ARBA00004479"/>
    </source>
</evidence>
<evidence type="ECO:0000256" key="5">
    <source>
        <dbReference type="ARBA" id="ARBA00022490"/>
    </source>
</evidence>
<feature type="non-terminal residue" evidence="20">
    <location>
        <position position="100"/>
    </location>
</feature>
<comment type="subcellular location">
    <subcellularLocation>
        <location evidence="3">Cytoplasm</location>
        <location evidence="3">Cytoskeleton</location>
        <location evidence="3">Microtubule organizing center</location>
        <location evidence="3">Centrosome</location>
    </subcellularLocation>
    <subcellularLocation>
        <location evidence="2">Cytoplasm</location>
        <location evidence="2">Cytoskeleton</location>
        <location evidence="2">Spindle</location>
    </subcellularLocation>
    <subcellularLocation>
        <location evidence="4">Membrane</location>
        <topology evidence="4">Single-pass type I membrane protein</topology>
    </subcellularLocation>
    <subcellularLocation>
        <location evidence="1">Mitochondrion</location>
    </subcellularLocation>
</comment>
<evidence type="ECO:0000256" key="10">
    <source>
        <dbReference type="ARBA" id="ARBA00022989"/>
    </source>
</evidence>
<comment type="similarity">
    <text evidence="16">Belongs to the JTB family.</text>
</comment>
<dbReference type="PANTHER" id="PTHR13041">
    <property type="entry name" value="JTB PROTEIN-RELATED"/>
    <property type="match status" value="1"/>
</dbReference>
<evidence type="ECO:0000256" key="9">
    <source>
        <dbReference type="ARBA" id="ARBA00022776"/>
    </source>
</evidence>
<dbReference type="PANTHER" id="PTHR13041:SF3">
    <property type="entry name" value="PROTEIN JTB"/>
    <property type="match status" value="1"/>
</dbReference>
<evidence type="ECO:0000313" key="20">
    <source>
        <dbReference type="EMBL" id="NXS58325.1"/>
    </source>
</evidence>
<keyword evidence="13" id="KW-0206">Cytoskeleton</keyword>
<evidence type="ECO:0000256" key="2">
    <source>
        <dbReference type="ARBA" id="ARBA00004186"/>
    </source>
</evidence>
<evidence type="ECO:0000256" key="8">
    <source>
        <dbReference type="ARBA" id="ARBA00022729"/>
    </source>
</evidence>
<evidence type="ECO:0000256" key="7">
    <source>
        <dbReference type="ARBA" id="ARBA00022692"/>
    </source>
</evidence>
<comment type="function">
    <text evidence="15">Required for normal cytokinesis during mitosis. Plays a role in the regulation of cell proliferation. May be a component of the chromosomal passenger complex (CPC), a complex that acts as a key regulator of mitosis. The CPC complex has essential functions at the centromere in ensuring correct chromosome alignment and segregation and is required for chromatin-induced microtubule stabilization and spindle assembly. Increases AURKB activity. Inhibits apoptosis induced by TGFB1. Overexpression induces swelling of mitochondria and reduces mitochondrial membrane potential.</text>
</comment>
<dbReference type="AlphaFoldDB" id="A0A7L2VK80"/>
<dbReference type="GO" id="GO:0005813">
    <property type="term" value="C:centrosome"/>
    <property type="evidence" value="ECO:0007669"/>
    <property type="project" value="UniProtKB-SubCell"/>
</dbReference>
<keyword evidence="14" id="KW-0131">Cell cycle</keyword>
<dbReference type="EMBL" id="VYZX01019190">
    <property type="protein sequence ID" value="NXS58325.1"/>
    <property type="molecule type" value="Genomic_DNA"/>
</dbReference>
<evidence type="ECO:0000256" key="19">
    <source>
        <dbReference type="SAM" id="Phobius"/>
    </source>
</evidence>
<dbReference type="FunFam" id="3.30.720.220:FF:000001">
    <property type="entry name" value="Jumping translocation breakpoint"/>
    <property type="match status" value="1"/>
</dbReference>
<dbReference type="GO" id="GO:0016020">
    <property type="term" value="C:membrane"/>
    <property type="evidence" value="ECO:0007669"/>
    <property type="project" value="UniProtKB-SubCell"/>
</dbReference>
<proteinExistence type="inferred from homology"/>
<evidence type="ECO:0000256" key="12">
    <source>
        <dbReference type="ARBA" id="ARBA00023136"/>
    </source>
</evidence>
<evidence type="ECO:0000256" key="6">
    <source>
        <dbReference type="ARBA" id="ARBA00022618"/>
    </source>
</evidence>
<dbReference type="GO" id="GO:0000281">
    <property type="term" value="P:mitotic cytokinesis"/>
    <property type="evidence" value="ECO:0007669"/>
    <property type="project" value="TreeGrafter"/>
</dbReference>
<dbReference type="GO" id="GO:0005819">
    <property type="term" value="C:spindle"/>
    <property type="evidence" value="ECO:0007669"/>
    <property type="project" value="UniProtKB-SubCell"/>
</dbReference>
<evidence type="ECO:0000256" key="14">
    <source>
        <dbReference type="ARBA" id="ARBA00023306"/>
    </source>
</evidence>
<dbReference type="GO" id="GO:0030496">
    <property type="term" value="C:midbody"/>
    <property type="evidence" value="ECO:0007669"/>
    <property type="project" value="TreeGrafter"/>
</dbReference>
<keyword evidence="11" id="KW-0496">Mitochondrion</keyword>
<dbReference type="Pfam" id="PF05439">
    <property type="entry name" value="JTB"/>
    <property type="match status" value="1"/>
</dbReference>
<reference evidence="20 21" key="1">
    <citation type="submission" date="2019-09" db="EMBL/GenBank/DDBJ databases">
        <title>Bird 10,000 Genomes (B10K) Project - Family phase.</title>
        <authorList>
            <person name="Zhang G."/>
        </authorList>
    </citation>
    <scope>NUCLEOTIDE SEQUENCE [LARGE SCALE GENOMIC DNA]</scope>
    <source>
        <strain evidence="20">B10K-DU-012-52</strain>
    </source>
</reference>
<sequence length="100" mass="11550">QCWRVEDYVVVQECSRCSSFQAKSMNECKPTGFVEKVTCATSKRDDFKRCRSAVLEAHVFWRFVGSMMGIAALFAGLVLQRQRVLDRRALEKVRKQIESI</sequence>
<dbReference type="Proteomes" id="UP000520535">
    <property type="component" value="Unassembled WGS sequence"/>
</dbReference>
<keyword evidence="7 19" id="KW-0812">Transmembrane</keyword>
<feature type="non-terminal residue" evidence="20">
    <location>
        <position position="1"/>
    </location>
</feature>
<dbReference type="OrthoDB" id="5971907at2759"/>
<accession>A0A7L2VK80</accession>
<evidence type="ECO:0000256" key="1">
    <source>
        <dbReference type="ARBA" id="ARBA00004173"/>
    </source>
</evidence>
<keyword evidence="5" id="KW-0963">Cytoplasm</keyword>
<keyword evidence="21" id="KW-1185">Reference proteome</keyword>
<comment type="subunit">
    <text evidence="17">Interacts with AURKA, AURKB, BIRC5 and INCENP. May be a component of the CPC at least composed of BIRC5/survivin, CDCA8/borealin, INCENP and AURKB/Aurora-B.</text>
</comment>
<gene>
    <name evidence="20" type="primary">Jtb</name>
    <name evidence="20" type="ORF">BRALEP_R01346</name>
</gene>
<evidence type="ECO:0000256" key="15">
    <source>
        <dbReference type="ARBA" id="ARBA00058368"/>
    </source>
</evidence>
<dbReference type="InterPro" id="IPR008657">
    <property type="entry name" value="JTB"/>
</dbReference>
<dbReference type="Gene3D" id="3.30.720.220">
    <property type="match status" value="1"/>
</dbReference>
<evidence type="ECO:0000256" key="13">
    <source>
        <dbReference type="ARBA" id="ARBA00023212"/>
    </source>
</evidence>
<evidence type="ECO:0000256" key="3">
    <source>
        <dbReference type="ARBA" id="ARBA00004300"/>
    </source>
</evidence>
<keyword evidence="6" id="KW-0132">Cell division</keyword>